<sequence>MQHPGEGCLLEKPPKCPSRSASATLPSSQSALRSSTPLQLLPRPNSDDGSQALSNVRQYSNSLPRSHGQQVRRSEEAAAAAAPSPTAASRDVFRSRKSSTGVSFAQPELVVARPGCQLYSPPSAASTLKHSKSRGLKKILGRLRRSNSHTMDVSDSFQRGGLRATAGPRLGWTPVTVHNNHCFTDKPVNEWGPDMIAQWLERLGLAVYGDSSKPFLRDGSRLLKVTASELEKELGMRHPLHRKKFLLAVDCLRPEASELSRAAAALDAAWALRWLDDVGLPQYKDAFAEALVDGAVLNALTVEDLLRLKVTNQFHHLSMKRGIQVLRLNRFDPSCLKRRSLPDECKQYSPLDVSLWTNHRVMEWLRTVDLSEYAPNLRGSGVHGALLIYEDGMTWEVFAAVLSIPGNKTLLRRHLSLQLKQLLGPRIVQRKRALQASPDHVPLSPAAKVKAAKKSPLRWRRAKGADGYLCPFEADALAEDLSSCDSSAADSSLDDSFSSCCPREKDPKTAQEIEAVSNEISSFMKLQEVKNLDKLASTNI</sequence>
<name>A0ACB8CXL1_DERSI</name>
<dbReference type="Proteomes" id="UP000821865">
    <property type="component" value="Chromosome 4"/>
</dbReference>
<comment type="caution">
    <text evidence="1">The sequence shown here is derived from an EMBL/GenBank/DDBJ whole genome shotgun (WGS) entry which is preliminary data.</text>
</comment>
<dbReference type="EMBL" id="CM023473">
    <property type="protein sequence ID" value="KAH7953859.1"/>
    <property type="molecule type" value="Genomic_DNA"/>
</dbReference>
<gene>
    <name evidence="1" type="ORF">HPB49_013115</name>
</gene>
<evidence type="ECO:0000313" key="2">
    <source>
        <dbReference type="Proteomes" id="UP000821865"/>
    </source>
</evidence>
<proteinExistence type="predicted"/>
<protein>
    <submittedName>
        <fullName evidence="1">Uncharacterized protein</fullName>
    </submittedName>
</protein>
<evidence type="ECO:0000313" key="1">
    <source>
        <dbReference type="EMBL" id="KAH7953859.1"/>
    </source>
</evidence>
<reference evidence="1" key="1">
    <citation type="submission" date="2020-05" db="EMBL/GenBank/DDBJ databases">
        <title>Large-scale comparative analyses of tick genomes elucidate their genetic diversity and vector capacities.</title>
        <authorList>
            <person name="Jia N."/>
            <person name="Wang J."/>
            <person name="Shi W."/>
            <person name="Du L."/>
            <person name="Sun Y."/>
            <person name="Zhan W."/>
            <person name="Jiang J."/>
            <person name="Wang Q."/>
            <person name="Zhang B."/>
            <person name="Ji P."/>
            <person name="Sakyi L.B."/>
            <person name="Cui X."/>
            <person name="Yuan T."/>
            <person name="Jiang B."/>
            <person name="Yang W."/>
            <person name="Lam T.T.-Y."/>
            <person name="Chang Q."/>
            <person name="Ding S."/>
            <person name="Wang X."/>
            <person name="Zhu J."/>
            <person name="Ruan X."/>
            <person name="Zhao L."/>
            <person name="Wei J."/>
            <person name="Que T."/>
            <person name="Du C."/>
            <person name="Cheng J."/>
            <person name="Dai P."/>
            <person name="Han X."/>
            <person name="Huang E."/>
            <person name="Gao Y."/>
            <person name="Liu J."/>
            <person name="Shao H."/>
            <person name="Ye R."/>
            <person name="Li L."/>
            <person name="Wei W."/>
            <person name="Wang X."/>
            <person name="Wang C."/>
            <person name="Yang T."/>
            <person name="Huo Q."/>
            <person name="Li W."/>
            <person name="Guo W."/>
            <person name="Chen H."/>
            <person name="Zhou L."/>
            <person name="Ni X."/>
            <person name="Tian J."/>
            <person name="Zhou Y."/>
            <person name="Sheng Y."/>
            <person name="Liu T."/>
            <person name="Pan Y."/>
            <person name="Xia L."/>
            <person name="Li J."/>
            <person name="Zhao F."/>
            <person name="Cao W."/>
        </authorList>
    </citation>
    <scope>NUCLEOTIDE SEQUENCE</scope>
    <source>
        <strain evidence="1">Dsil-2018</strain>
    </source>
</reference>
<accession>A0ACB8CXL1</accession>
<organism evidence="1 2">
    <name type="scientific">Dermacentor silvarum</name>
    <name type="common">Tick</name>
    <dbReference type="NCBI Taxonomy" id="543639"/>
    <lineage>
        <taxon>Eukaryota</taxon>
        <taxon>Metazoa</taxon>
        <taxon>Ecdysozoa</taxon>
        <taxon>Arthropoda</taxon>
        <taxon>Chelicerata</taxon>
        <taxon>Arachnida</taxon>
        <taxon>Acari</taxon>
        <taxon>Parasitiformes</taxon>
        <taxon>Ixodida</taxon>
        <taxon>Ixodoidea</taxon>
        <taxon>Ixodidae</taxon>
        <taxon>Rhipicephalinae</taxon>
        <taxon>Dermacentor</taxon>
    </lineage>
</organism>
<keyword evidence="2" id="KW-1185">Reference proteome</keyword>